<dbReference type="Proteomes" id="UP000231466">
    <property type="component" value="Unassembled WGS sequence"/>
</dbReference>
<evidence type="ECO:0000256" key="4">
    <source>
        <dbReference type="ARBA" id="ARBA00023136"/>
    </source>
</evidence>
<dbReference type="EMBL" id="PFAH01000007">
    <property type="protein sequence ID" value="PIR97937.1"/>
    <property type="molecule type" value="Genomic_DNA"/>
</dbReference>
<protein>
    <recommendedName>
        <fullName evidence="8">DUF4870 domain-containing protein</fullName>
    </recommendedName>
</protein>
<keyword evidence="2 5" id="KW-0812">Transmembrane</keyword>
<keyword evidence="3 5" id="KW-1133">Transmembrane helix</keyword>
<evidence type="ECO:0000313" key="6">
    <source>
        <dbReference type="EMBL" id="PIR97937.1"/>
    </source>
</evidence>
<evidence type="ECO:0000256" key="1">
    <source>
        <dbReference type="ARBA" id="ARBA00004141"/>
    </source>
</evidence>
<comment type="caution">
    <text evidence="6">The sequence shown here is derived from an EMBL/GenBank/DDBJ whole genome shotgun (WGS) entry which is preliminary data.</text>
</comment>
<feature type="transmembrane region" description="Helical" evidence="5">
    <location>
        <begin position="42"/>
        <end position="60"/>
    </location>
</feature>
<evidence type="ECO:0000313" key="7">
    <source>
        <dbReference type="Proteomes" id="UP000231466"/>
    </source>
</evidence>
<gene>
    <name evidence="6" type="ORF">COT89_01645</name>
</gene>
<accession>A0A2H0VFQ3</accession>
<dbReference type="AlphaFoldDB" id="A0A2H0VFQ3"/>
<dbReference type="Pfam" id="PF09685">
    <property type="entry name" value="MamF_MmsF"/>
    <property type="match status" value="1"/>
</dbReference>
<proteinExistence type="predicted"/>
<reference evidence="7" key="1">
    <citation type="submission" date="2017-09" db="EMBL/GenBank/DDBJ databases">
        <title>Depth-based differentiation of microbial function through sediment-hosted aquifers and enrichment of novel symbionts in the deep terrestrial subsurface.</title>
        <authorList>
            <person name="Probst A.J."/>
            <person name="Ladd B."/>
            <person name="Jarett J.K."/>
            <person name="Geller-Mcgrath D.E."/>
            <person name="Sieber C.M.K."/>
            <person name="Emerson J.B."/>
            <person name="Anantharaman K."/>
            <person name="Thomas B.C."/>
            <person name="Malmstrom R."/>
            <person name="Stieglmeier M."/>
            <person name="Klingl A."/>
            <person name="Woyke T."/>
            <person name="Ryan C.M."/>
            <person name="Banfield J.F."/>
        </authorList>
    </citation>
    <scope>NUCLEOTIDE SEQUENCE [LARGE SCALE GENOMIC DNA]</scope>
</reference>
<evidence type="ECO:0000256" key="5">
    <source>
        <dbReference type="SAM" id="Phobius"/>
    </source>
</evidence>
<comment type="subcellular location">
    <subcellularLocation>
        <location evidence="1">Membrane</location>
        <topology evidence="1">Multi-pass membrane protein</topology>
    </subcellularLocation>
</comment>
<dbReference type="GO" id="GO:0016020">
    <property type="term" value="C:membrane"/>
    <property type="evidence" value="ECO:0007669"/>
    <property type="project" value="UniProtKB-SubCell"/>
</dbReference>
<organism evidence="6 7">
    <name type="scientific">Candidatus Colwellbacteria bacterium CG10_big_fil_rev_8_21_14_0_10_42_22</name>
    <dbReference type="NCBI Taxonomy" id="1974540"/>
    <lineage>
        <taxon>Bacteria</taxon>
        <taxon>Candidatus Colwelliibacteriota</taxon>
    </lineage>
</organism>
<evidence type="ECO:0008006" key="8">
    <source>
        <dbReference type="Google" id="ProtNLM"/>
    </source>
</evidence>
<feature type="transmembrane region" description="Helical" evidence="5">
    <location>
        <begin position="66"/>
        <end position="86"/>
    </location>
</feature>
<name>A0A2H0VFQ3_9BACT</name>
<keyword evidence="4 5" id="KW-0472">Membrane</keyword>
<evidence type="ECO:0000256" key="2">
    <source>
        <dbReference type="ARBA" id="ARBA00022692"/>
    </source>
</evidence>
<dbReference type="InterPro" id="IPR019109">
    <property type="entry name" value="MamF_MmsF"/>
</dbReference>
<feature type="transmembrane region" description="Helical" evidence="5">
    <location>
        <begin position="12"/>
        <end position="30"/>
    </location>
</feature>
<sequence>MEKLSTNQKIWAGVAYIIFFLPILISGVKSDAFVRFHVRQGFGLFISSFVLKFLSMFFILPLLILIGLFTVLLPLAINIFILVLLIKGIMSALRGEKDLLPVIGDWADKKLKI</sequence>
<evidence type="ECO:0000256" key="3">
    <source>
        <dbReference type="ARBA" id="ARBA00022989"/>
    </source>
</evidence>